<proteinExistence type="predicted"/>
<protein>
    <recommendedName>
        <fullName evidence="3">Lipoprotein</fullName>
    </recommendedName>
</protein>
<dbReference type="AlphaFoldDB" id="A0A9D2HLQ2"/>
<gene>
    <name evidence="1" type="ORF">H9784_02845</name>
</gene>
<evidence type="ECO:0000313" key="2">
    <source>
        <dbReference type="Proteomes" id="UP000823821"/>
    </source>
</evidence>
<reference evidence="1" key="2">
    <citation type="submission" date="2021-04" db="EMBL/GenBank/DDBJ databases">
        <authorList>
            <person name="Gilroy R."/>
        </authorList>
    </citation>
    <scope>NUCLEOTIDE SEQUENCE</scope>
    <source>
        <strain evidence="1">5032</strain>
    </source>
</reference>
<accession>A0A9D2HLQ2</accession>
<comment type="caution">
    <text evidence="1">The sequence shown here is derived from an EMBL/GenBank/DDBJ whole genome shotgun (WGS) entry which is preliminary data.</text>
</comment>
<dbReference type="EMBL" id="DWZD01000019">
    <property type="protein sequence ID" value="HJA78497.1"/>
    <property type="molecule type" value="Genomic_DNA"/>
</dbReference>
<sequence>MLVLCLGLPGCGAGSPDKGSLSPVRADRSGAFHLEVSGRWVDIEALSAAISETMQRGSIMRPADDVDAQTLVVKVEVREMFRAGTVKDDSLGWLDRAFDDSLAKHAVDSGLVVGSALGMAAGIEAGKSYALGNGTRIIWAMRLAVGMAPGRTPDKLEELVVSTGKEEAFSRKEAIPEIGRRLAERIGKAIVPAAGGADGK</sequence>
<dbReference type="Proteomes" id="UP000823821">
    <property type="component" value="Unassembled WGS sequence"/>
</dbReference>
<evidence type="ECO:0008006" key="3">
    <source>
        <dbReference type="Google" id="ProtNLM"/>
    </source>
</evidence>
<name>A0A9D2HLQ2_9BACT</name>
<organism evidence="1 2">
    <name type="scientific">Candidatus Desulfovibrio intestinavium</name>
    <dbReference type="NCBI Taxonomy" id="2838534"/>
    <lineage>
        <taxon>Bacteria</taxon>
        <taxon>Pseudomonadati</taxon>
        <taxon>Thermodesulfobacteriota</taxon>
        <taxon>Desulfovibrionia</taxon>
        <taxon>Desulfovibrionales</taxon>
        <taxon>Desulfovibrionaceae</taxon>
        <taxon>Desulfovibrio</taxon>
    </lineage>
</organism>
<evidence type="ECO:0000313" key="1">
    <source>
        <dbReference type="EMBL" id="HJA78497.1"/>
    </source>
</evidence>
<reference evidence="1" key="1">
    <citation type="journal article" date="2021" name="PeerJ">
        <title>Extensive microbial diversity within the chicken gut microbiome revealed by metagenomics and culture.</title>
        <authorList>
            <person name="Gilroy R."/>
            <person name="Ravi A."/>
            <person name="Getino M."/>
            <person name="Pursley I."/>
            <person name="Horton D.L."/>
            <person name="Alikhan N.F."/>
            <person name="Baker D."/>
            <person name="Gharbi K."/>
            <person name="Hall N."/>
            <person name="Watson M."/>
            <person name="Adriaenssens E.M."/>
            <person name="Foster-Nyarko E."/>
            <person name="Jarju S."/>
            <person name="Secka A."/>
            <person name="Antonio M."/>
            <person name="Oren A."/>
            <person name="Chaudhuri R.R."/>
            <person name="La Ragione R."/>
            <person name="Hildebrand F."/>
            <person name="Pallen M.J."/>
        </authorList>
    </citation>
    <scope>NUCLEOTIDE SEQUENCE</scope>
    <source>
        <strain evidence="1">5032</strain>
    </source>
</reference>